<dbReference type="EMBL" id="JXTB01000071">
    <property type="protein sequence ID" value="PON67446.1"/>
    <property type="molecule type" value="Genomic_DNA"/>
</dbReference>
<keyword evidence="3" id="KW-1185">Reference proteome</keyword>
<dbReference type="Proteomes" id="UP000237105">
    <property type="component" value="Unassembled WGS sequence"/>
</dbReference>
<dbReference type="PANTHER" id="PTHR31672">
    <property type="entry name" value="BNACNNG10540D PROTEIN"/>
    <property type="match status" value="1"/>
</dbReference>
<dbReference type="Pfam" id="PF08268">
    <property type="entry name" value="FBA_3"/>
    <property type="match status" value="1"/>
</dbReference>
<evidence type="ECO:0000313" key="3">
    <source>
        <dbReference type="Proteomes" id="UP000237105"/>
    </source>
</evidence>
<dbReference type="SUPFAM" id="SSF81383">
    <property type="entry name" value="F-box domain"/>
    <property type="match status" value="1"/>
</dbReference>
<sequence length="176" mass="20500">MSIITAKWVCKTWHDLASDPKFSKLLLLEDNDTHLLIRDVFLFSLVKPKLCSGLCFCERCRDRKVNLSFYTTQIMLSNKVEDHHRHDHPNKNFNKYKFVNSCNGLLCLSGPMPHRNIVVCNPITGEFMYLPMPSVANVYDFRISGFGFSPMDTQYKVIRTLVQATFDPDVWLHHWS</sequence>
<dbReference type="InterPro" id="IPR017451">
    <property type="entry name" value="F-box-assoc_interact_dom"/>
</dbReference>
<evidence type="ECO:0000313" key="2">
    <source>
        <dbReference type="EMBL" id="PON67446.1"/>
    </source>
</evidence>
<organism evidence="2 3">
    <name type="scientific">Parasponia andersonii</name>
    <name type="common">Sponia andersonii</name>
    <dbReference type="NCBI Taxonomy" id="3476"/>
    <lineage>
        <taxon>Eukaryota</taxon>
        <taxon>Viridiplantae</taxon>
        <taxon>Streptophyta</taxon>
        <taxon>Embryophyta</taxon>
        <taxon>Tracheophyta</taxon>
        <taxon>Spermatophyta</taxon>
        <taxon>Magnoliopsida</taxon>
        <taxon>eudicotyledons</taxon>
        <taxon>Gunneridae</taxon>
        <taxon>Pentapetalae</taxon>
        <taxon>rosids</taxon>
        <taxon>fabids</taxon>
        <taxon>Rosales</taxon>
        <taxon>Cannabaceae</taxon>
        <taxon>Parasponia</taxon>
    </lineage>
</organism>
<dbReference type="NCBIfam" id="TIGR01640">
    <property type="entry name" value="F_box_assoc_1"/>
    <property type="match status" value="1"/>
</dbReference>
<protein>
    <submittedName>
        <fullName evidence="2">F-box domain containing protein</fullName>
    </submittedName>
</protein>
<dbReference type="PANTHER" id="PTHR31672:SF13">
    <property type="entry name" value="F-BOX PROTEIN CPR30-LIKE"/>
    <property type="match status" value="1"/>
</dbReference>
<accession>A0A2P5D2B6</accession>
<dbReference type="InterPro" id="IPR036047">
    <property type="entry name" value="F-box-like_dom_sf"/>
</dbReference>
<dbReference type="InterPro" id="IPR050796">
    <property type="entry name" value="SCF_F-box_component"/>
</dbReference>
<dbReference type="InterPro" id="IPR013187">
    <property type="entry name" value="F-box-assoc_dom_typ3"/>
</dbReference>
<proteinExistence type="predicted"/>
<evidence type="ECO:0000259" key="1">
    <source>
        <dbReference type="Pfam" id="PF08268"/>
    </source>
</evidence>
<dbReference type="AlphaFoldDB" id="A0A2P5D2B6"/>
<reference evidence="3" key="1">
    <citation type="submission" date="2016-06" db="EMBL/GenBank/DDBJ databases">
        <title>Parallel loss of symbiosis genes in relatives of nitrogen-fixing non-legume Parasponia.</title>
        <authorList>
            <person name="Van Velzen R."/>
            <person name="Holmer R."/>
            <person name="Bu F."/>
            <person name="Rutten L."/>
            <person name="Van Zeijl A."/>
            <person name="Liu W."/>
            <person name="Santuari L."/>
            <person name="Cao Q."/>
            <person name="Sharma T."/>
            <person name="Shen D."/>
            <person name="Roswanjaya Y."/>
            <person name="Wardhani T."/>
            <person name="Kalhor M.S."/>
            <person name="Jansen J."/>
            <person name="Van den Hoogen J."/>
            <person name="Gungor B."/>
            <person name="Hartog M."/>
            <person name="Hontelez J."/>
            <person name="Verver J."/>
            <person name="Yang W.-C."/>
            <person name="Schijlen E."/>
            <person name="Repin R."/>
            <person name="Schilthuizen M."/>
            <person name="Schranz E."/>
            <person name="Heidstra R."/>
            <person name="Miyata K."/>
            <person name="Fedorova E."/>
            <person name="Kohlen W."/>
            <person name="Bisseling T."/>
            <person name="Smit S."/>
            <person name="Geurts R."/>
        </authorList>
    </citation>
    <scope>NUCLEOTIDE SEQUENCE [LARGE SCALE GENOMIC DNA]</scope>
    <source>
        <strain evidence="3">cv. WU1-14</strain>
    </source>
</reference>
<dbReference type="STRING" id="3476.A0A2P5D2B6"/>
<dbReference type="OrthoDB" id="610337at2759"/>
<name>A0A2P5D2B6_PARAD</name>
<feature type="domain" description="F-box associated beta-propeller type 3" evidence="1">
    <location>
        <begin position="64"/>
        <end position="164"/>
    </location>
</feature>
<gene>
    <name evidence="2" type="ORF">PanWU01x14_102490</name>
</gene>
<comment type="caution">
    <text evidence="2">The sequence shown here is derived from an EMBL/GenBank/DDBJ whole genome shotgun (WGS) entry which is preliminary data.</text>
</comment>